<name>A0ABR0TDJ3_AURPU</name>
<evidence type="ECO:0000256" key="1">
    <source>
        <dbReference type="SAM" id="MobiDB-lite"/>
    </source>
</evidence>
<evidence type="ECO:0000313" key="3">
    <source>
        <dbReference type="Proteomes" id="UP001341245"/>
    </source>
</evidence>
<dbReference type="EMBL" id="JASGXD010000013">
    <property type="protein sequence ID" value="KAK6002001.1"/>
    <property type="molecule type" value="Genomic_DNA"/>
</dbReference>
<gene>
    <name evidence="2" type="ORF">QM012_002491</name>
</gene>
<comment type="caution">
    <text evidence="2">The sequence shown here is derived from an EMBL/GenBank/DDBJ whole genome shotgun (WGS) entry which is preliminary data.</text>
</comment>
<accession>A0ABR0TDJ3</accession>
<feature type="compositionally biased region" description="Basic residues" evidence="1">
    <location>
        <begin position="272"/>
        <end position="294"/>
    </location>
</feature>
<organism evidence="2 3">
    <name type="scientific">Aureobasidium pullulans</name>
    <name type="common">Black yeast</name>
    <name type="synonym">Pullularia pullulans</name>
    <dbReference type="NCBI Taxonomy" id="5580"/>
    <lineage>
        <taxon>Eukaryota</taxon>
        <taxon>Fungi</taxon>
        <taxon>Dikarya</taxon>
        <taxon>Ascomycota</taxon>
        <taxon>Pezizomycotina</taxon>
        <taxon>Dothideomycetes</taxon>
        <taxon>Dothideomycetidae</taxon>
        <taxon>Dothideales</taxon>
        <taxon>Saccotheciaceae</taxon>
        <taxon>Aureobasidium</taxon>
    </lineage>
</organism>
<protein>
    <submittedName>
        <fullName evidence="2">Uncharacterized protein</fullName>
    </submittedName>
</protein>
<proteinExistence type="predicted"/>
<evidence type="ECO:0000313" key="2">
    <source>
        <dbReference type="EMBL" id="KAK6002001.1"/>
    </source>
</evidence>
<feature type="region of interest" description="Disordered" evidence="1">
    <location>
        <begin position="378"/>
        <end position="442"/>
    </location>
</feature>
<dbReference type="Proteomes" id="UP001341245">
    <property type="component" value="Unassembled WGS sequence"/>
</dbReference>
<keyword evidence="3" id="KW-1185">Reference proteome</keyword>
<sequence>MAPPGSDSHAPFKTPNAYVAPLERLDLAMSKGILRKAHNLTYAHLNHLECHGESVFAGSSSVNLFLNALRIHWKVTGNTLKNASDQGKDLYELLALEVDGQRVISDLFTREAIYFLLGRGFPDAMMILAAIVHSIYVSQWRSWSLEQNQKHNSQSHYALIISQAQATSNQLSNNVLAFKTNATPELRKWAEETVARHLIAIVTPGHLPHPTSQSDTHLSSSHDSRPGLKSARNTASSGSQLVKYNDTRNSYATGLGPCNEHSGVPFRPSPSNKRKAPGSGFKYHKSPSNKRFKVKTAVTGKPRAYDTYRPSGTQRDPFNGHGRPNHRYTYNPLTTPTPIKHAFKTPSHEALRKAKLQDLQAKTAQQKSHDISCTKIADSGMGSSSSETQEHNTPVIRGPSYTEYLRSKEYDVESPLTVSKSKTPGHMRTKSYISSEEGEIFD</sequence>
<feature type="compositionally biased region" description="Polar residues" evidence="1">
    <location>
        <begin position="210"/>
        <end position="219"/>
    </location>
</feature>
<feature type="compositionally biased region" description="Polar residues" evidence="1">
    <location>
        <begin position="231"/>
        <end position="252"/>
    </location>
</feature>
<reference evidence="2 3" key="1">
    <citation type="submission" date="2023-11" db="EMBL/GenBank/DDBJ databases">
        <title>Draft genome sequence and annotation of the polyextremotolerant black yeast-like fungus Aureobasidium pullulans NRRL 62042.</title>
        <authorList>
            <person name="Dielentheis-Frenken M.R.E."/>
            <person name="Wibberg D."/>
            <person name="Blank L.M."/>
            <person name="Tiso T."/>
        </authorList>
    </citation>
    <scope>NUCLEOTIDE SEQUENCE [LARGE SCALE GENOMIC DNA]</scope>
    <source>
        <strain evidence="2 3">NRRL 62042</strain>
    </source>
</reference>
<feature type="region of interest" description="Disordered" evidence="1">
    <location>
        <begin position="205"/>
        <end position="325"/>
    </location>
</feature>